<dbReference type="GO" id="GO:0018580">
    <property type="term" value="F:nitronate monooxygenase activity"/>
    <property type="evidence" value="ECO:0007669"/>
    <property type="project" value="InterPro"/>
</dbReference>
<dbReference type="SUPFAM" id="SSF51412">
    <property type="entry name" value="Inosine monophosphate dehydrogenase (IMPDH)"/>
    <property type="match status" value="1"/>
</dbReference>
<comment type="function">
    <text evidence="1">Nitronate monooxygenase that uses molecular oxygen to catalyze the oxidative denitrification of alkyl nitronates. Acts on propionate 3-nitronate (P3N), the presumed physiological substrate. Probably functions in the detoxification of P3N, a metabolic poison produced by plants and fungi as a defense mechanism.</text>
</comment>
<dbReference type="PANTHER" id="PTHR32332">
    <property type="entry name" value="2-NITROPROPANE DIOXYGENASE"/>
    <property type="match status" value="1"/>
</dbReference>
<dbReference type="InterPro" id="IPR013785">
    <property type="entry name" value="Aldolase_TIM"/>
</dbReference>
<dbReference type="RefSeq" id="WP_046498342.1">
    <property type="nucleotide sequence ID" value="NZ_CGIH01000032.1"/>
</dbReference>
<dbReference type="GO" id="GO:0051213">
    <property type="term" value="F:dioxygenase activity"/>
    <property type="evidence" value="ECO:0007669"/>
    <property type="project" value="UniProtKB-KW"/>
</dbReference>
<accession>A0A0E4GBD8</accession>
<dbReference type="Gene3D" id="3.20.20.70">
    <property type="entry name" value="Aldolase class I"/>
    <property type="match status" value="1"/>
</dbReference>
<dbReference type="PANTHER" id="PTHR32332:SF20">
    <property type="entry name" value="2-NITROPROPANE DIOXYGENASE-LIKE PROTEIN"/>
    <property type="match status" value="1"/>
</dbReference>
<keyword evidence="4" id="KW-0288">FMN</keyword>
<evidence type="ECO:0000313" key="7">
    <source>
        <dbReference type="Proteomes" id="UP000045545"/>
    </source>
</evidence>
<dbReference type="Proteomes" id="UP000045545">
    <property type="component" value="Unassembled WGS sequence"/>
</dbReference>
<dbReference type="AlphaFoldDB" id="A0A0E4GBD8"/>
<keyword evidence="6" id="KW-0223">Dioxygenase</keyword>
<name>A0A0E4GBD8_9FIRM</name>
<keyword evidence="5" id="KW-0560">Oxidoreductase</keyword>
<dbReference type="STRING" id="690567.1976"/>
<evidence type="ECO:0000256" key="2">
    <source>
        <dbReference type="ARBA" id="ARBA00013457"/>
    </source>
</evidence>
<dbReference type="CDD" id="cd04730">
    <property type="entry name" value="NPD_like"/>
    <property type="match status" value="1"/>
</dbReference>
<dbReference type="Pfam" id="PF03060">
    <property type="entry name" value="NMO"/>
    <property type="match status" value="1"/>
</dbReference>
<sequence>MKTKITEMLGIKYPIICGGMLWLGKPELCAAISNAGGLGNVTAGNYDSGEELRAALQMTKELTDKPFGVNITLLPSFRISQETYDDYFRVCCEEKVAFIEVSGAPATRYLDQVHAAGVKIFHKVGALRHALNIEKLGYDGVFAAGIEEGGHPLNDDVTSMVLTPRISETLKIPVVTTGGIADGRGLAAALTLGAEGVMMATRFINTRECQVHENIKQEIIKRQEQDTTLICKSLNLQGRALKNELTQQVLDIEAEGKDLDRIFPLITGQRVKKAWVNGDVEGAAFMVGQSIGLIHDVISCQELLDTMVADAEKILRQNLARFQ</sequence>
<keyword evidence="3" id="KW-0285">Flavoprotein</keyword>
<evidence type="ECO:0000256" key="1">
    <source>
        <dbReference type="ARBA" id="ARBA00003535"/>
    </source>
</evidence>
<reference evidence="6 7" key="1">
    <citation type="submission" date="2015-03" db="EMBL/GenBank/DDBJ databases">
        <authorList>
            <person name="Murphy D."/>
        </authorList>
    </citation>
    <scope>NUCLEOTIDE SEQUENCE [LARGE SCALE GENOMIC DNA]</scope>
    <source>
        <strain evidence="6 7">OL-4</strain>
    </source>
</reference>
<keyword evidence="7" id="KW-1185">Reference proteome</keyword>
<dbReference type="InterPro" id="IPR004136">
    <property type="entry name" value="NMO"/>
</dbReference>
<protein>
    <recommendedName>
        <fullName evidence="2">Probable nitronate monooxygenase</fullName>
    </recommendedName>
</protein>
<dbReference type="EMBL" id="CGIH01000032">
    <property type="protein sequence ID" value="CFX83554.1"/>
    <property type="molecule type" value="Genomic_DNA"/>
</dbReference>
<gene>
    <name evidence="6" type="ORF">1976</name>
</gene>
<evidence type="ECO:0000256" key="4">
    <source>
        <dbReference type="ARBA" id="ARBA00022643"/>
    </source>
</evidence>
<organism evidence="6 7">
    <name type="scientific">Syntrophomonas zehnderi OL-4</name>
    <dbReference type="NCBI Taxonomy" id="690567"/>
    <lineage>
        <taxon>Bacteria</taxon>
        <taxon>Bacillati</taxon>
        <taxon>Bacillota</taxon>
        <taxon>Clostridia</taxon>
        <taxon>Eubacteriales</taxon>
        <taxon>Syntrophomonadaceae</taxon>
        <taxon>Syntrophomonas</taxon>
    </lineage>
</organism>
<evidence type="ECO:0000256" key="5">
    <source>
        <dbReference type="ARBA" id="ARBA00023002"/>
    </source>
</evidence>
<dbReference type="OrthoDB" id="9778912at2"/>
<proteinExistence type="predicted"/>
<evidence type="ECO:0000313" key="6">
    <source>
        <dbReference type="EMBL" id="CFX83554.1"/>
    </source>
</evidence>
<evidence type="ECO:0000256" key="3">
    <source>
        <dbReference type="ARBA" id="ARBA00022630"/>
    </source>
</evidence>